<dbReference type="AlphaFoldDB" id="A0A7Y6IY72"/>
<proteinExistence type="predicted"/>
<evidence type="ECO:0000313" key="2">
    <source>
        <dbReference type="Proteomes" id="UP000546126"/>
    </source>
</evidence>
<protein>
    <recommendedName>
        <fullName evidence="3">Polymer-forming cytoskeletal protein</fullName>
    </recommendedName>
</protein>
<name>A0A7Y6IY72_9ACTN</name>
<evidence type="ECO:0008006" key="3">
    <source>
        <dbReference type="Google" id="ProtNLM"/>
    </source>
</evidence>
<organism evidence="1 2">
    <name type="scientific">Nonomuraea rhodomycinica</name>
    <dbReference type="NCBI Taxonomy" id="1712872"/>
    <lineage>
        <taxon>Bacteria</taxon>
        <taxon>Bacillati</taxon>
        <taxon>Actinomycetota</taxon>
        <taxon>Actinomycetes</taxon>
        <taxon>Streptosporangiales</taxon>
        <taxon>Streptosporangiaceae</taxon>
        <taxon>Nonomuraea</taxon>
    </lineage>
</organism>
<gene>
    <name evidence="1" type="ORF">HT134_38825</name>
</gene>
<dbReference type="EMBL" id="JABWGO010000014">
    <property type="protein sequence ID" value="NUW46028.1"/>
    <property type="molecule type" value="Genomic_DNA"/>
</dbReference>
<reference evidence="1 2" key="1">
    <citation type="submission" date="2020-06" db="EMBL/GenBank/DDBJ databases">
        <authorList>
            <person name="Chanama M."/>
        </authorList>
    </citation>
    <scope>NUCLEOTIDE SEQUENCE [LARGE SCALE GENOMIC DNA]</scope>
    <source>
        <strain evidence="1 2">TBRC6557</strain>
    </source>
</reference>
<comment type="caution">
    <text evidence="1">The sequence shown here is derived from an EMBL/GenBank/DDBJ whole genome shotgun (WGS) entry which is preliminary data.</text>
</comment>
<sequence length="135" mass="14279">MRNNSREGRRIGRRCVFSGARLSHPDGIALNAERLGVEGGLRLDDGFSAEGEVLLRGARVAGSLRFAQASLANPGRGALNAWLMEIGSGLRITPGFVANGEVFLDSTQVRGSVNLDGDLHLRGVEAASLKIGPRT</sequence>
<accession>A0A7Y6IY72</accession>
<evidence type="ECO:0000313" key="1">
    <source>
        <dbReference type="EMBL" id="NUW46028.1"/>
    </source>
</evidence>
<keyword evidence="2" id="KW-1185">Reference proteome</keyword>
<dbReference type="Proteomes" id="UP000546126">
    <property type="component" value="Unassembled WGS sequence"/>
</dbReference>
<dbReference type="RefSeq" id="WP_175605494.1">
    <property type="nucleotide sequence ID" value="NZ_JABWGO010000014.1"/>
</dbReference>